<gene>
    <name evidence="12" type="ORF">PXH68_06690</name>
</gene>
<dbReference type="PROSITE" id="PS50929">
    <property type="entry name" value="ABC_TM1F"/>
    <property type="match status" value="1"/>
</dbReference>
<evidence type="ECO:0000256" key="8">
    <source>
        <dbReference type="ARBA" id="ARBA00023136"/>
    </source>
</evidence>
<reference evidence="12 13" key="1">
    <citation type="submission" date="2023-02" db="EMBL/GenBank/DDBJ databases">
        <title>Streptococcus sp. Genome Sequencing and Assembly.</title>
        <authorList>
            <person name="Shore S.M."/>
            <person name="Nicholson T.L."/>
        </authorList>
    </citation>
    <scope>NUCLEOTIDE SEQUENCE [LARGE SCALE GENOMIC DNA]</scope>
    <source>
        <strain evidence="12 13">29896</strain>
    </source>
</reference>
<evidence type="ECO:0000256" key="4">
    <source>
        <dbReference type="ARBA" id="ARBA00022692"/>
    </source>
</evidence>
<keyword evidence="4 9" id="KW-0812">Transmembrane</keyword>
<evidence type="ECO:0000256" key="2">
    <source>
        <dbReference type="ARBA" id="ARBA00022448"/>
    </source>
</evidence>
<dbReference type="Proteomes" id="UP001304088">
    <property type="component" value="Chromosome"/>
</dbReference>
<keyword evidence="13" id="KW-1185">Reference proteome</keyword>
<dbReference type="PANTHER" id="PTHR43394:SF1">
    <property type="entry name" value="ATP-BINDING CASSETTE SUB-FAMILY B MEMBER 10, MITOCHONDRIAL"/>
    <property type="match status" value="1"/>
</dbReference>
<evidence type="ECO:0000256" key="6">
    <source>
        <dbReference type="ARBA" id="ARBA00022840"/>
    </source>
</evidence>
<keyword evidence="2" id="KW-0813">Transport</keyword>
<dbReference type="GO" id="GO:0016887">
    <property type="term" value="F:ATP hydrolysis activity"/>
    <property type="evidence" value="ECO:0007669"/>
    <property type="project" value="InterPro"/>
</dbReference>
<dbReference type="Gene3D" id="1.20.1560.10">
    <property type="entry name" value="ABC transporter type 1, transmembrane domain"/>
    <property type="match status" value="1"/>
</dbReference>
<dbReference type="Gene3D" id="3.40.50.300">
    <property type="entry name" value="P-loop containing nucleotide triphosphate hydrolases"/>
    <property type="match status" value="1"/>
</dbReference>
<evidence type="ECO:0000256" key="9">
    <source>
        <dbReference type="SAM" id="Phobius"/>
    </source>
</evidence>
<evidence type="ECO:0000256" key="3">
    <source>
        <dbReference type="ARBA" id="ARBA00022475"/>
    </source>
</evidence>
<evidence type="ECO:0000256" key="5">
    <source>
        <dbReference type="ARBA" id="ARBA00022741"/>
    </source>
</evidence>
<evidence type="ECO:0000256" key="7">
    <source>
        <dbReference type="ARBA" id="ARBA00022989"/>
    </source>
</evidence>
<keyword evidence="5" id="KW-0547">Nucleotide-binding</keyword>
<accession>A0AA96ZYM1</accession>
<dbReference type="InterPro" id="IPR036640">
    <property type="entry name" value="ABC1_TM_sf"/>
</dbReference>
<dbReference type="GO" id="GO:0005886">
    <property type="term" value="C:plasma membrane"/>
    <property type="evidence" value="ECO:0007669"/>
    <property type="project" value="UniProtKB-SubCell"/>
</dbReference>
<dbReference type="SUPFAM" id="SSF90123">
    <property type="entry name" value="ABC transporter transmembrane region"/>
    <property type="match status" value="1"/>
</dbReference>
<comment type="subcellular location">
    <subcellularLocation>
        <location evidence="1">Cell membrane</location>
        <topology evidence="1">Multi-pass membrane protein</topology>
    </subcellularLocation>
</comment>
<feature type="transmembrane region" description="Helical" evidence="9">
    <location>
        <begin position="58"/>
        <end position="77"/>
    </location>
</feature>
<dbReference type="PANTHER" id="PTHR43394">
    <property type="entry name" value="ATP-DEPENDENT PERMEASE MDL1, MITOCHONDRIAL"/>
    <property type="match status" value="1"/>
</dbReference>
<dbReference type="InterPro" id="IPR039421">
    <property type="entry name" value="Type_1_exporter"/>
</dbReference>
<evidence type="ECO:0000313" key="12">
    <source>
        <dbReference type="EMBL" id="WNY46577.1"/>
    </source>
</evidence>
<dbReference type="GO" id="GO:0015421">
    <property type="term" value="F:ABC-type oligopeptide transporter activity"/>
    <property type="evidence" value="ECO:0007669"/>
    <property type="project" value="TreeGrafter"/>
</dbReference>
<dbReference type="Pfam" id="PF00005">
    <property type="entry name" value="ABC_tran"/>
    <property type="match status" value="1"/>
</dbReference>
<dbReference type="FunFam" id="3.40.50.300:FF:000221">
    <property type="entry name" value="Multidrug ABC transporter ATP-binding protein"/>
    <property type="match status" value="1"/>
</dbReference>
<proteinExistence type="predicted"/>
<name>A0AA96ZYM1_9STRE</name>
<feature type="transmembrane region" description="Helical" evidence="9">
    <location>
        <begin position="128"/>
        <end position="151"/>
    </location>
</feature>
<feature type="transmembrane region" description="Helical" evidence="9">
    <location>
        <begin position="14"/>
        <end position="38"/>
    </location>
</feature>
<evidence type="ECO:0000256" key="1">
    <source>
        <dbReference type="ARBA" id="ARBA00004651"/>
    </source>
</evidence>
<keyword evidence="7 9" id="KW-1133">Transmembrane helix</keyword>
<evidence type="ECO:0000259" key="10">
    <source>
        <dbReference type="PROSITE" id="PS50893"/>
    </source>
</evidence>
<dbReference type="SUPFAM" id="SSF52540">
    <property type="entry name" value="P-loop containing nucleoside triphosphate hydrolases"/>
    <property type="match status" value="1"/>
</dbReference>
<organism evidence="12 13">
    <name type="scientific">Streptococcus suivaginalis</name>
    <dbReference type="NCBI Taxonomy" id="3028082"/>
    <lineage>
        <taxon>Bacteria</taxon>
        <taxon>Bacillati</taxon>
        <taxon>Bacillota</taxon>
        <taxon>Bacilli</taxon>
        <taxon>Lactobacillales</taxon>
        <taxon>Streptococcaceae</taxon>
        <taxon>Streptococcus</taxon>
    </lineage>
</organism>
<feature type="transmembrane region" description="Helical" evidence="9">
    <location>
        <begin position="157"/>
        <end position="176"/>
    </location>
</feature>
<dbReference type="SMART" id="SM00382">
    <property type="entry name" value="AAA"/>
    <property type="match status" value="1"/>
</dbReference>
<dbReference type="InterPro" id="IPR017871">
    <property type="entry name" value="ABC_transporter-like_CS"/>
</dbReference>
<dbReference type="KEGG" id="ssuv:PXH68_06690"/>
<evidence type="ECO:0000259" key="11">
    <source>
        <dbReference type="PROSITE" id="PS50929"/>
    </source>
</evidence>
<dbReference type="GO" id="GO:0005524">
    <property type="term" value="F:ATP binding"/>
    <property type="evidence" value="ECO:0007669"/>
    <property type="project" value="UniProtKB-KW"/>
</dbReference>
<dbReference type="RefSeq" id="WP_248027684.1">
    <property type="nucleotide sequence ID" value="NZ_CP118733.1"/>
</dbReference>
<feature type="transmembrane region" description="Helical" evidence="9">
    <location>
        <begin position="240"/>
        <end position="263"/>
    </location>
</feature>
<dbReference type="InterPro" id="IPR011527">
    <property type="entry name" value="ABC1_TM_dom"/>
</dbReference>
<keyword evidence="6 12" id="KW-0067">ATP-binding</keyword>
<dbReference type="EMBL" id="CP118733">
    <property type="protein sequence ID" value="WNY46577.1"/>
    <property type="molecule type" value="Genomic_DNA"/>
</dbReference>
<dbReference type="InterPro" id="IPR027417">
    <property type="entry name" value="P-loop_NTPase"/>
</dbReference>
<dbReference type="InterPro" id="IPR003593">
    <property type="entry name" value="AAA+_ATPase"/>
</dbReference>
<feature type="domain" description="ABC transmembrane type-1" evidence="11">
    <location>
        <begin position="17"/>
        <end position="300"/>
    </location>
</feature>
<keyword evidence="8 9" id="KW-0472">Membrane</keyword>
<protein>
    <submittedName>
        <fullName evidence="12">ABC transporter ATP-binding protein</fullName>
    </submittedName>
</protein>
<keyword evidence="3" id="KW-1003">Cell membrane</keyword>
<dbReference type="PROSITE" id="PS00211">
    <property type="entry name" value="ABC_TRANSPORTER_1"/>
    <property type="match status" value="1"/>
</dbReference>
<dbReference type="PROSITE" id="PS50893">
    <property type="entry name" value="ABC_TRANSPORTER_2"/>
    <property type="match status" value="1"/>
</dbReference>
<feature type="domain" description="ABC transporter" evidence="10">
    <location>
        <begin position="332"/>
        <end position="567"/>
    </location>
</feature>
<dbReference type="Pfam" id="PF00664">
    <property type="entry name" value="ABC_membrane"/>
    <property type="match status" value="1"/>
</dbReference>
<sequence length="576" mass="64720">MFRLIFDYVKQHKWLYLLVAVTLIIYDATLLVPTQIIQRMVDTLASQGLTESRLVQDMTVLFLVTLLNYAMAFIWHLKLFQASVNFKFEMQQRAFRKMVVMRTPFYEKFRSGDIMTRFSTDVDGLMEMVGYGLMIVVYSGGMLAFIIPTMFLIDWKISFWAILPMLAMTVCIFFIGRKQDQAIEENRDAVAALNTEVLEVVEGIRVTRAYSKKASQEAKFQEKTRRLAQGGNRITSLQSLYNPLATVFLALSNAAVLLLGAQALQNGDLSLGQVIALQLYVSSLLEPFWTLADFILVYQTGKTSFEKLQELIDTGDDLEVDGSRAIAELASITFKDYSFSYPQAERASISDINWTLTAGQTVGIVGKTGSGKTTLVRQLLRQYPVGQGEFVINGQPVLEIERASIEEKIGYVPQEHILFSKSVGENIALGKLDSSPEDIEQAIATAAFTKDLERMSDGLETMIGERGVSISGGQKQRISIARAFLREPDLLILDDSLSAVDARTERQIIQNIQKERAGKTNVIVTHRLSAVNHADWVLVLDEGRIVEEGRPADLLAQEGWYYEQYQRQQSQEGGEE</sequence>
<evidence type="ECO:0000313" key="13">
    <source>
        <dbReference type="Proteomes" id="UP001304088"/>
    </source>
</evidence>
<dbReference type="InterPro" id="IPR003439">
    <property type="entry name" value="ABC_transporter-like_ATP-bd"/>
</dbReference>
<dbReference type="CDD" id="cd18541">
    <property type="entry name" value="ABC_6TM_TmrB_like"/>
    <property type="match status" value="1"/>
</dbReference>
<dbReference type="AlphaFoldDB" id="A0AA96ZYM1"/>